<keyword evidence="9" id="KW-1185">Reference proteome</keyword>
<dbReference type="SUPFAM" id="SSF46785">
    <property type="entry name" value="Winged helix' DNA-binding domain"/>
    <property type="match status" value="1"/>
</dbReference>
<evidence type="ECO:0000256" key="5">
    <source>
        <dbReference type="ARBA" id="ARBA00023242"/>
    </source>
</evidence>
<evidence type="ECO:0000313" key="10">
    <source>
        <dbReference type="WBParaSite" id="MhA1_Contig527.frz3.gene2"/>
    </source>
</evidence>
<feature type="region of interest" description="Disordered" evidence="7">
    <location>
        <begin position="1"/>
        <end position="31"/>
    </location>
</feature>
<dbReference type="GO" id="GO:0000981">
    <property type="term" value="F:DNA-binding transcription factor activity, RNA polymerase II-specific"/>
    <property type="evidence" value="ECO:0007669"/>
    <property type="project" value="TreeGrafter"/>
</dbReference>
<proteinExistence type="predicted"/>
<dbReference type="PROSITE" id="PS00658">
    <property type="entry name" value="FORK_HEAD_2"/>
    <property type="match status" value="1"/>
</dbReference>
<keyword evidence="1" id="KW-0217">Developmental protein</keyword>
<comment type="subcellular location">
    <subcellularLocation>
        <location evidence="6">Nucleus</location>
    </subcellularLocation>
</comment>
<dbReference type="InterPro" id="IPR049624">
    <property type="entry name" value="FOXN1_4"/>
</dbReference>
<dbReference type="InterPro" id="IPR036390">
    <property type="entry name" value="WH_DNA-bd_sf"/>
</dbReference>
<dbReference type="PANTHER" id="PTHR46721">
    <property type="entry name" value="FORKHEAD BOX PROTEIN N1"/>
    <property type="match status" value="1"/>
</dbReference>
<dbReference type="GO" id="GO:0005634">
    <property type="term" value="C:nucleus"/>
    <property type="evidence" value="ECO:0007669"/>
    <property type="project" value="UniProtKB-SubCell"/>
</dbReference>
<dbReference type="AlphaFoldDB" id="A0A1I8BRU8"/>
<evidence type="ECO:0000256" key="2">
    <source>
        <dbReference type="ARBA" id="ARBA00023015"/>
    </source>
</evidence>
<organism evidence="9 10">
    <name type="scientific">Meloidogyne hapla</name>
    <name type="common">Root-knot nematode worm</name>
    <dbReference type="NCBI Taxonomy" id="6305"/>
    <lineage>
        <taxon>Eukaryota</taxon>
        <taxon>Metazoa</taxon>
        <taxon>Ecdysozoa</taxon>
        <taxon>Nematoda</taxon>
        <taxon>Chromadorea</taxon>
        <taxon>Rhabditida</taxon>
        <taxon>Tylenchina</taxon>
        <taxon>Tylenchomorpha</taxon>
        <taxon>Tylenchoidea</taxon>
        <taxon>Meloidogynidae</taxon>
        <taxon>Meloidogyninae</taxon>
        <taxon>Meloidogyne</taxon>
    </lineage>
</organism>
<evidence type="ECO:0000256" key="6">
    <source>
        <dbReference type="PROSITE-ProRule" id="PRU00089"/>
    </source>
</evidence>
<dbReference type="Proteomes" id="UP000095281">
    <property type="component" value="Unplaced"/>
</dbReference>
<dbReference type="WBParaSite" id="MhA1_Contig527.frz3.gene2">
    <property type="protein sequence ID" value="MhA1_Contig527.frz3.gene2"/>
    <property type="gene ID" value="MhA1_Contig527.frz3.gene2"/>
</dbReference>
<dbReference type="PANTHER" id="PTHR46721:SF3">
    <property type="entry name" value="FORKHEAD BOX N1"/>
    <property type="match status" value="1"/>
</dbReference>
<evidence type="ECO:0000313" key="9">
    <source>
        <dbReference type="Proteomes" id="UP000095281"/>
    </source>
</evidence>
<evidence type="ECO:0000259" key="8">
    <source>
        <dbReference type="PROSITE" id="PS50039"/>
    </source>
</evidence>
<sequence>MSSYPQIRYEYADESNSSQQSASADPPLFLRPMSQQQSFEQFLHNCDDPAAPPFSPIGNFVGSDDDLFQQFNQQPSVTSFESSTVEATYWQPRLDDGSFENSQQVLDLRYSQNNNQHSQSEQFDPFYEAKHENICNNTTINSILHNQQSPQREPFNQLQNIENTPLRSLNKLKQFSLSSNNQHFKLEIKEEDLNNKSLLENKIEPKLISGPPAHWRLDEGSPEGTFSNKRQKSVKNLVNIKLEGKENNEIELVEETEQPRELPLAPNGFAKPAYSYSCLIGLALKNSTTGELTVSEIYAFLCHHFPFFREAPSGWKNSVRHNLSLNKCFRKIEIEPPNSHGRKSCLWTMNPPRRAKMDHELKKWRERDEPGILIAMERPNELDALQNGSVGMPPNLKPRRFSFPSTKNHSNHQERLAFSLSCSSAPSSTNNENSPFALSRGAIQQRIFSVSQGPSSSNLSTQSNALKLEIQTPTTSSDCCQSHIIRHRARSVHAQAARKLESLLQERQKIYTTTKEPFNQQNVEK</sequence>
<keyword evidence="5 6" id="KW-0539">Nucleus</keyword>
<feature type="domain" description="Fork-head" evidence="8">
    <location>
        <begin position="271"/>
        <end position="368"/>
    </location>
</feature>
<dbReference type="GO" id="GO:0000976">
    <property type="term" value="F:transcription cis-regulatory region binding"/>
    <property type="evidence" value="ECO:0007669"/>
    <property type="project" value="TreeGrafter"/>
</dbReference>
<keyword evidence="3 6" id="KW-0238">DNA-binding</keyword>
<protein>
    <submittedName>
        <fullName evidence="10">Fork-head domain-containing protein</fullName>
    </submittedName>
</protein>
<evidence type="ECO:0000256" key="4">
    <source>
        <dbReference type="ARBA" id="ARBA00023163"/>
    </source>
</evidence>
<dbReference type="InterPro" id="IPR001766">
    <property type="entry name" value="Fork_head_dom"/>
</dbReference>
<dbReference type="PRINTS" id="PR00053">
    <property type="entry name" value="FORKHEAD"/>
</dbReference>
<evidence type="ECO:0000256" key="7">
    <source>
        <dbReference type="SAM" id="MobiDB-lite"/>
    </source>
</evidence>
<dbReference type="PROSITE" id="PS50039">
    <property type="entry name" value="FORK_HEAD_3"/>
    <property type="match status" value="1"/>
</dbReference>
<dbReference type="Gene3D" id="1.10.10.10">
    <property type="entry name" value="Winged helix-like DNA-binding domain superfamily/Winged helix DNA-binding domain"/>
    <property type="match status" value="1"/>
</dbReference>
<dbReference type="InterPro" id="IPR030456">
    <property type="entry name" value="TF_fork_head_CS_2"/>
</dbReference>
<name>A0A1I8BRU8_MELHA</name>
<dbReference type="Pfam" id="PF00250">
    <property type="entry name" value="Forkhead"/>
    <property type="match status" value="1"/>
</dbReference>
<keyword evidence="2" id="KW-0805">Transcription regulation</keyword>
<evidence type="ECO:0000256" key="1">
    <source>
        <dbReference type="ARBA" id="ARBA00022473"/>
    </source>
</evidence>
<feature type="DNA-binding region" description="Fork-head" evidence="6">
    <location>
        <begin position="271"/>
        <end position="368"/>
    </location>
</feature>
<evidence type="ECO:0000256" key="3">
    <source>
        <dbReference type="ARBA" id="ARBA00023125"/>
    </source>
</evidence>
<reference evidence="10" key="1">
    <citation type="submission" date="2016-11" db="UniProtKB">
        <authorList>
            <consortium name="WormBaseParasite"/>
        </authorList>
    </citation>
    <scope>IDENTIFICATION</scope>
</reference>
<keyword evidence="4" id="KW-0804">Transcription</keyword>
<dbReference type="SMART" id="SM00339">
    <property type="entry name" value="FH"/>
    <property type="match status" value="1"/>
</dbReference>
<dbReference type="InterPro" id="IPR036388">
    <property type="entry name" value="WH-like_DNA-bd_sf"/>
</dbReference>
<feature type="compositionally biased region" description="Polar residues" evidence="7">
    <location>
        <begin position="14"/>
        <end position="23"/>
    </location>
</feature>
<accession>A0A1I8BRU8</accession>